<dbReference type="Proteomes" id="UP000012073">
    <property type="component" value="Unassembled WGS sequence"/>
</dbReference>
<dbReference type="Gramene" id="CDF34196">
    <property type="protein sequence ID" value="CDF34196"/>
    <property type="gene ID" value="CHC_T00002857001"/>
</dbReference>
<reference evidence="2" key="1">
    <citation type="journal article" date="2013" name="Proc. Natl. Acad. Sci. U.S.A.">
        <title>Genome structure and metabolic features in the red seaweed Chondrus crispus shed light on evolution of the Archaeplastida.</title>
        <authorList>
            <person name="Collen J."/>
            <person name="Porcel B."/>
            <person name="Carre W."/>
            <person name="Ball S.G."/>
            <person name="Chaparro C."/>
            <person name="Tonon T."/>
            <person name="Barbeyron T."/>
            <person name="Michel G."/>
            <person name="Noel B."/>
            <person name="Valentin K."/>
            <person name="Elias M."/>
            <person name="Artiguenave F."/>
            <person name="Arun A."/>
            <person name="Aury J.M."/>
            <person name="Barbosa-Neto J.F."/>
            <person name="Bothwell J.H."/>
            <person name="Bouget F.Y."/>
            <person name="Brillet L."/>
            <person name="Cabello-Hurtado F."/>
            <person name="Capella-Gutierrez S."/>
            <person name="Charrier B."/>
            <person name="Cladiere L."/>
            <person name="Cock J.M."/>
            <person name="Coelho S.M."/>
            <person name="Colleoni C."/>
            <person name="Czjzek M."/>
            <person name="Da Silva C."/>
            <person name="Delage L."/>
            <person name="Denoeud F."/>
            <person name="Deschamps P."/>
            <person name="Dittami S.M."/>
            <person name="Gabaldon T."/>
            <person name="Gachon C.M."/>
            <person name="Groisillier A."/>
            <person name="Herve C."/>
            <person name="Jabbari K."/>
            <person name="Katinka M."/>
            <person name="Kloareg B."/>
            <person name="Kowalczyk N."/>
            <person name="Labadie K."/>
            <person name="Leblanc C."/>
            <person name="Lopez P.J."/>
            <person name="McLachlan D.H."/>
            <person name="Meslet-Cladiere L."/>
            <person name="Moustafa A."/>
            <person name="Nehr Z."/>
            <person name="Nyvall Collen P."/>
            <person name="Panaud O."/>
            <person name="Partensky F."/>
            <person name="Poulain J."/>
            <person name="Rensing S.A."/>
            <person name="Rousvoal S."/>
            <person name="Samson G."/>
            <person name="Symeonidi A."/>
            <person name="Weissenbach J."/>
            <person name="Zambounis A."/>
            <person name="Wincker P."/>
            <person name="Boyen C."/>
        </authorList>
    </citation>
    <scope>NUCLEOTIDE SEQUENCE [LARGE SCALE GENOMIC DNA]</scope>
    <source>
        <strain evidence="2">cv. Stackhouse</strain>
    </source>
</reference>
<accession>R7Q9W6</accession>
<organism evidence="1 2">
    <name type="scientific">Chondrus crispus</name>
    <name type="common">Carrageen Irish moss</name>
    <name type="synonym">Polymorpha crispa</name>
    <dbReference type="NCBI Taxonomy" id="2769"/>
    <lineage>
        <taxon>Eukaryota</taxon>
        <taxon>Rhodophyta</taxon>
        <taxon>Florideophyceae</taxon>
        <taxon>Rhodymeniophycidae</taxon>
        <taxon>Gigartinales</taxon>
        <taxon>Gigartinaceae</taxon>
        <taxon>Chondrus</taxon>
    </lineage>
</organism>
<evidence type="ECO:0000313" key="1">
    <source>
        <dbReference type="EMBL" id="CDF34196.1"/>
    </source>
</evidence>
<dbReference type="RefSeq" id="XP_005714015.1">
    <property type="nucleotide sequence ID" value="XM_005713958.1"/>
</dbReference>
<protein>
    <submittedName>
        <fullName evidence="1">Uncharacterized protein</fullName>
    </submittedName>
</protein>
<dbReference type="AlphaFoldDB" id="R7Q9W6"/>
<dbReference type="EMBL" id="HG001676">
    <property type="protein sequence ID" value="CDF34196.1"/>
    <property type="molecule type" value="Genomic_DNA"/>
</dbReference>
<proteinExistence type="predicted"/>
<name>R7Q9W6_CHOCR</name>
<evidence type="ECO:0000313" key="2">
    <source>
        <dbReference type="Proteomes" id="UP000012073"/>
    </source>
</evidence>
<gene>
    <name evidence="1" type="ORF">CHC_T00002857001</name>
</gene>
<dbReference type="GeneID" id="17321728"/>
<keyword evidence="2" id="KW-1185">Reference proteome</keyword>
<dbReference type="KEGG" id="ccp:CHC_T00002857001"/>
<sequence length="116" mass="13406">MRKALGYDKGVNKDALRLIEEKANEDWTRNSDVMEGFFWEIVHKGVDGRPIAMNYGVDVGAEGAYKARASHMWNSTAWMIPVAWLKKRSALYALYWEIRNNPRKLKPLSRAPQPKQ</sequence>